<keyword evidence="2" id="KW-1185">Reference proteome</keyword>
<protein>
    <submittedName>
        <fullName evidence="1">Uncharacterized protein</fullName>
    </submittedName>
</protein>
<accession>A0ACB8BSX4</accession>
<proteinExistence type="predicted"/>
<name>A0ACB8BSX4_9AGAM</name>
<evidence type="ECO:0000313" key="1">
    <source>
        <dbReference type="EMBL" id="KAH7929046.1"/>
    </source>
</evidence>
<dbReference type="Proteomes" id="UP000790709">
    <property type="component" value="Unassembled WGS sequence"/>
</dbReference>
<comment type="caution">
    <text evidence="1">The sequence shown here is derived from an EMBL/GenBank/DDBJ whole genome shotgun (WGS) entry which is preliminary data.</text>
</comment>
<organism evidence="1 2">
    <name type="scientific">Leucogyrophana mollusca</name>
    <dbReference type="NCBI Taxonomy" id="85980"/>
    <lineage>
        <taxon>Eukaryota</taxon>
        <taxon>Fungi</taxon>
        <taxon>Dikarya</taxon>
        <taxon>Basidiomycota</taxon>
        <taxon>Agaricomycotina</taxon>
        <taxon>Agaricomycetes</taxon>
        <taxon>Agaricomycetidae</taxon>
        <taxon>Boletales</taxon>
        <taxon>Boletales incertae sedis</taxon>
        <taxon>Leucogyrophana</taxon>
    </lineage>
</organism>
<dbReference type="EMBL" id="MU266345">
    <property type="protein sequence ID" value="KAH7929046.1"/>
    <property type="molecule type" value="Genomic_DNA"/>
</dbReference>
<gene>
    <name evidence="1" type="ORF">BV22DRAFT_1003552</name>
</gene>
<sequence length="340" mass="37451">MTHVCAACLPPIYLDSYGARSFDNHHERPHQILPPFRRPLRGECFSAQTSTPRKSSRYPRCQICGAKTKYVDKSGVQHPYCSRTCARDRPAKAIPTCLLDNCKVPGVAGFVGFCSEDHAKKGVLAGLVPGCAQCALPQGSGMLCTSCAKQAPAVTRLLEINNSSTIWREFVREWRNEWRTTQGSATVEKLYEITYPSNVIAEKDAHRQKLESAGRIQLLRTFHASQCICDMGTKSPKMCSWNSCGICNVVGSAFKGVAFGVPHNKGRHGDGLYTSQNPARADFYATSCLSSPFRVMVACDVVLPKNLSKSSSVRAPYRPFTNTQNEPTCTDHYGRPSCRS</sequence>
<evidence type="ECO:0000313" key="2">
    <source>
        <dbReference type="Proteomes" id="UP000790709"/>
    </source>
</evidence>
<reference evidence="1" key="1">
    <citation type="journal article" date="2021" name="New Phytol.">
        <title>Evolutionary innovations through gain and loss of genes in the ectomycorrhizal Boletales.</title>
        <authorList>
            <person name="Wu G."/>
            <person name="Miyauchi S."/>
            <person name="Morin E."/>
            <person name="Kuo A."/>
            <person name="Drula E."/>
            <person name="Varga T."/>
            <person name="Kohler A."/>
            <person name="Feng B."/>
            <person name="Cao Y."/>
            <person name="Lipzen A."/>
            <person name="Daum C."/>
            <person name="Hundley H."/>
            <person name="Pangilinan J."/>
            <person name="Johnson J."/>
            <person name="Barry K."/>
            <person name="LaButti K."/>
            <person name="Ng V."/>
            <person name="Ahrendt S."/>
            <person name="Min B."/>
            <person name="Choi I.G."/>
            <person name="Park H."/>
            <person name="Plett J.M."/>
            <person name="Magnuson J."/>
            <person name="Spatafora J.W."/>
            <person name="Nagy L.G."/>
            <person name="Henrissat B."/>
            <person name="Grigoriev I.V."/>
            <person name="Yang Z.L."/>
            <person name="Xu J."/>
            <person name="Martin F.M."/>
        </authorList>
    </citation>
    <scope>NUCLEOTIDE SEQUENCE</scope>
    <source>
        <strain evidence="1">KUC20120723A-06</strain>
    </source>
</reference>